<comment type="caution">
    <text evidence="1">The sequence shown here is derived from an EMBL/GenBank/DDBJ whole genome shotgun (WGS) entry which is preliminary data.</text>
</comment>
<accession>A0A926NDS0</accession>
<dbReference type="RefSeq" id="WP_191155954.1">
    <property type="nucleotide sequence ID" value="NZ_JACXAI010000003.1"/>
</dbReference>
<reference evidence="1" key="1">
    <citation type="submission" date="2020-09" db="EMBL/GenBank/DDBJ databases">
        <title>A novel bacterium of genus Bacillus, isolated from South China Sea.</title>
        <authorList>
            <person name="Huang H."/>
            <person name="Mo K."/>
            <person name="Hu Y."/>
        </authorList>
    </citation>
    <scope>NUCLEOTIDE SEQUENCE</scope>
    <source>
        <strain evidence="1">IB182487</strain>
    </source>
</reference>
<organism evidence="1 2">
    <name type="scientific">Metabacillus arenae</name>
    <dbReference type="NCBI Taxonomy" id="2771434"/>
    <lineage>
        <taxon>Bacteria</taxon>
        <taxon>Bacillati</taxon>
        <taxon>Bacillota</taxon>
        <taxon>Bacilli</taxon>
        <taxon>Bacillales</taxon>
        <taxon>Bacillaceae</taxon>
        <taxon>Metabacillus</taxon>
    </lineage>
</organism>
<dbReference type="EMBL" id="JACXAI010000003">
    <property type="protein sequence ID" value="MBD1379376.1"/>
    <property type="molecule type" value="Genomic_DNA"/>
</dbReference>
<evidence type="ECO:0000313" key="2">
    <source>
        <dbReference type="Proteomes" id="UP000626844"/>
    </source>
</evidence>
<proteinExistence type="predicted"/>
<name>A0A926NDS0_9BACI</name>
<sequence>MVKKLNYATLSPGGSIIYKHLFGDSYNIFKKEIDGNLGVIQLGQLYIWYDDGFLFNENPHPTLVIKRDPSPQITDWDTVLCGTVLFASHGTKGNKIGLTQEARMILARFQKALMGNKEVFVYVNYSEAAV</sequence>
<gene>
    <name evidence="1" type="ORF">IC621_03940</name>
</gene>
<evidence type="ECO:0000313" key="1">
    <source>
        <dbReference type="EMBL" id="MBD1379376.1"/>
    </source>
</evidence>
<dbReference type="Proteomes" id="UP000626844">
    <property type="component" value="Unassembled WGS sequence"/>
</dbReference>
<keyword evidence="2" id="KW-1185">Reference proteome</keyword>
<protein>
    <submittedName>
        <fullName evidence="1">Uncharacterized protein</fullName>
    </submittedName>
</protein>
<dbReference type="AlphaFoldDB" id="A0A926NDS0"/>